<dbReference type="InterPro" id="IPR005598">
    <property type="entry name" value="ATP_synth_I"/>
</dbReference>
<evidence type="ECO:0000313" key="7">
    <source>
        <dbReference type="Proteomes" id="UP000254879"/>
    </source>
</evidence>
<keyword evidence="5" id="KW-0472">Membrane</keyword>
<organism evidence="6 7">
    <name type="scientific">Listeria grayi</name>
    <name type="common">Listeria murrayi</name>
    <dbReference type="NCBI Taxonomy" id="1641"/>
    <lineage>
        <taxon>Bacteria</taxon>
        <taxon>Bacillati</taxon>
        <taxon>Bacillota</taxon>
        <taxon>Bacilli</taxon>
        <taxon>Bacillales</taxon>
        <taxon>Listeriaceae</taxon>
        <taxon>Listeria</taxon>
    </lineage>
</organism>
<sequence>MLESLIGMYQRHEKYLAAFIGACLLGWFFTPYVHIFLGLKLGLIVGWFNYWLLMRRTHAMTKALAENKPFYGMGTIARIGSVILATIIATKLPEYFHIYSTLLGVGLVYVITFLDFIVYSLYRRKKFAKREG</sequence>
<dbReference type="GO" id="GO:0005886">
    <property type="term" value="C:plasma membrane"/>
    <property type="evidence" value="ECO:0007669"/>
    <property type="project" value="UniProtKB-SubCell"/>
</dbReference>
<reference evidence="6 7" key="1">
    <citation type="submission" date="2018-06" db="EMBL/GenBank/DDBJ databases">
        <authorList>
            <consortium name="Pathogen Informatics"/>
            <person name="Doyle S."/>
        </authorList>
    </citation>
    <scope>NUCLEOTIDE SEQUENCE [LARGE SCALE GENOMIC DNA]</scope>
    <source>
        <strain evidence="7">NCTC 10815</strain>
    </source>
</reference>
<keyword evidence="3" id="KW-0812">Transmembrane</keyword>
<dbReference type="RefSeq" id="WP_003758805.1">
    <property type="nucleotide sequence ID" value="NZ_CABKNG010000002.1"/>
</dbReference>
<evidence type="ECO:0000256" key="4">
    <source>
        <dbReference type="ARBA" id="ARBA00022989"/>
    </source>
</evidence>
<keyword evidence="2" id="KW-1003">Cell membrane</keyword>
<dbReference type="OrthoDB" id="2355635at2"/>
<dbReference type="Proteomes" id="UP000254879">
    <property type="component" value="Unassembled WGS sequence"/>
</dbReference>
<protein>
    <submittedName>
        <fullName evidence="6">ATP synthase I chain</fullName>
    </submittedName>
</protein>
<dbReference type="EMBL" id="UGPG01000001">
    <property type="protein sequence ID" value="STY44454.1"/>
    <property type="molecule type" value="Genomic_DNA"/>
</dbReference>
<evidence type="ECO:0000313" key="6">
    <source>
        <dbReference type="EMBL" id="STY44454.1"/>
    </source>
</evidence>
<dbReference type="PANTHER" id="PTHR40035:SF1">
    <property type="entry name" value="ATP SYNTHASE PROTEIN I"/>
    <property type="match status" value="1"/>
</dbReference>
<evidence type="ECO:0000256" key="2">
    <source>
        <dbReference type="ARBA" id="ARBA00022475"/>
    </source>
</evidence>
<gene>
    <name evidence="6" type="ORF">NCTC10815_01796</name>
</gene>
<evidence type="ECO:0000256" key="1">
    <source>
        <dbReference type="ARBA" id="ARBA00004651"/>
    </source>
</evidence>
<evidence type="ECO:0000256" key="3">
    <source>
        <dbReference type="ARBA" id="ARBA00022692"/>
    </source>
</evidence>
<evidence type="ECO:0000256" key="5">
    <source>
        <dbReference type="ARBA" id="ARBA00023136"/>
    </source>
</evidence>
<accession>A0A378MF90</accession>
<dbReference type="InterPro" id="IPR039072">
    <property type="entry name" value="ATP_synth_I_Bacilli"/>
</dbReference>
<proteinExistence type="predicted"/>
<dbReference type="Pfam" id="PF03899">
    <property type="entry name" value="ATP-synt_I"/>
    <property type="match status" value="1"/>
</dbReference>
<dbReference type="PANTHER" id="PTHR40035">
    <property type="entry name" value="ATP SYNTHASE PROTEIN I"/>
    <property type="match status" value="1"/>
</dbReference>
<keyword evidence="4" id="KW-1133">Transmembrane helix</keyword>
<comment type="subcellular location">
    <subcellularLocation>
        <location evidence="1">Cell membrane</location>
        <topology evidence="1">Multi-pass membrane protein</topology>
    </subcellularLocation>
</comment>
<name>A0A378MF90_LISGR</name>
<dbReference type="AlphaFoldDB" id="A0A378MF90"/>